<dbReference type="AlphaFoldDB" id="A0A6H1ZRN0"/>
<evidence type="ECO:0000313" key="1">
    <source>
        <dbReference type="EMBL" id="QJA50071.1"/>
    </source>
</evidence>
<sequence>MPYKIEKRGDKYLTINKETKKVKGTHDTYEKALAQMRLLYGVEHGMKVRKK</sequence>
<name>A0A6H1ZRN0_9ZZZZ</name>
<gene>
    <name evidence="1" type="ORF">TM448A01600_0002</name>
</gene>
<protein>
    <submittedName>
        <fullName evidence="1">Uncharacterized protein</fullName>
    </submittedName>
</protein>
<dbReference type="EMBL" id="MT144172">
    <property type="protein sequence ID" value="QJA50071.1"/>
    <property type="molecule type" value="Genomic_DNA"/>
</dbReference>
<reference evidence="1" key="1">
    <citation type="submission" date="2020-03" db="EMBL/GenBank/DDBJ databases">
        <title>The deep terrestrial virosphere.</title>
        <authorList>
            <person name="Holmfeldt K."/>
            <person name="Nilsson E."/>
            <person name="Simone D."/>
            <person name="Lopez-Fernandez M."/>
            <person name="Wu X."/>
            <person name="de Brujin I."/>
            <person name="Lundin D."/>
            <person name="Andersson A."/>
            <person name="Bertilsson S."/>
            <person name="Dopson M."/>
        </authorList>
    </citation>
    <scope>NUCLEOTIDE SEQUENCE</scope>
    <source>
        <strain evidence="1">TM448A01600</strain>
    </source>
</reference>
<proteinExistence type="predicted"/>
<organism evidence="1">
    <name type="scientific">viral metagenome</name>
    <dbReference type="NCBI Taxonomy" id="1070528"/>
    <lineage>
        <taxon>unclassified sequences</taxon>
        <taxon>metagenomes</taxon>
        <taxon>organismal metagenomes</taxon>
    </lineage>
</organism>
<accession>A0A6H1ZRN0</accession>